<evidence type="ECO:0000256" key="5">
    <source>
        <dbReference type="ARBA" id="ARBA00022989"/>
    </source>
</evidence>
<sequence>MKDKKKFQSLIQYIIEITLYIVARYLASRTKFSSREFLLDLYVYKGSLDQDGTTGAIKVLNLHQRGASKTFKAECEALRNIRHRNLVKIVTSCSSIESKGNDFKALVFEFMQNGSLEKW</sequence>
<dbReference type="Pfam" id="PF07714">
    <property type="entry name" value="PK_Tyr_Ser-Thr"/>
    <property type="match status" value="1"/>
</dbReference>
<evidence type="ECO:0000259" key="8">
    <source>
        <dbReference type="Pfam" id="PF07714"/>
    </source>
</evidence>
<dbReference type="Proteomes" id="UP001420932">
    <property type="component" value="Unassembled WGS sequence"/>
</dbReference>
<protein>
    <recommendedName>
        <fullName evidence="8">Serine-threonine/tyrosine-protein kinase catalytic domain-containing protein</fullName>
    </recommendedName>
</protein>
<evidence type="ECO:0000256" key="6">
    <source>
        <dbReference type="ARBA" id="ARBA00023136"/>
    </source>
</evidence>
<comment type="caution">
    <text evidence="9">The sequence shown here is derived from an EMBL/GenBank/DDBJ whole genome shotgun (WGS) entry which is preliminary data.</text>
</comment>
<keyword evidence="10" id="KW-1185">Reference proteome</keyword>
<dbReference type="PANTHER" id="PTHR27008:SF499">
    <property type="entry name" value="OS06G0581500 PROTEIN"/>
    <property type="match status" value="1"/>
</dbReference>
<dbReference type="SUPFAM" id="SSF56112">
    <property type="entry name" value="Protein kinase-like (PK-like)"/>
    <property type="match status" value="1"/>
</dbReference>
<keyword evidence="2" id="KW-0433">Leucine-rich repeat</keyword>
<name>A0AAP0J5S3_9MAGN</name>
<evidence type="ECO:0000256" key="7">
    <source>
        <dbReference type="SAM" id="Phobius"/>
    </source>
</evidence>
<dbReference type="PANTHER" id="PTHR27008">
    <property type="entry name" value="OS04G0122200 PROTEIN"/>
    <property type="match status" value="1"/>
</dbReference>
<dbReference type="GO" id="GO:0004672">
    <property type="term" value="F:protein kinase activity"/>
    <property type="evidence" value="ECO:0007669"/>
    <property type="project" value="InterPro"/>
</dbReference>
<feature type="transmembrane region" description="Helical" evidence="7">
    <location>
        <begin position="7"/>
        <end position="27"/>
    </location>
</feature>
<comment type="subcellular location">
    <subcellularLocation>
        <location evidence="1">Membrane</location>
    </subcellularLocation>
</comment>
<dbReference type="EMBL" id="JBBNAF010000007">
    <property type="protein sequence ID" value="KAK9127948.1"/>
    <property type="molecule type" value="Genomic_DNA"/>
</dbReference>
<feature type="domain" description="Serine-threonine/tyrosine-protein kinase catalytic" evidence="8">
    <location>
        <begin position="43"/>
        <end position="118"/>
    </location>
</feature>
<reference evidence="9 10" key="1">
    <citation type="submission" date="2024-01" db="EMBL/GenBank/DDBJ databases">
        <title>Genome assemblies of Stephania.</title>
        <authorList>
            <person name="Yang L."/>
        </authorList>
    </citation>
    <scope>NUCLEOTIDE SEQUENCE [LARGE SCALE GENOMIC DNA]</scope>
    <source>
        <strain evidence="9">YNDBR</strain>
        <tissue evidence="9">Leaf</tissue>
    </source>
</reference>
<keyword evidence="3 7" id="KW-0812">Transmembrane</keyword>
<evidence type="ECO:0000313" key="10">
    <source>
        <dbReference type="Proteomes" id="UP001420932"/>
    </source>
</evidence>
<keyword evidence="4" id="KW-0677">Repeat</keyword>
<accession>A0AAP0J5S3</accession>
<dbReference type="InterPro" id="IPR011009">
    <property type="entry name" value="Kinase-like_dom_sf"/>
</dbReference>
<evidence type="ECO:0000256" key="4">
    <source>
        <dbReference type="ARBA" id="ARBA00022737"/>
    </source>
</evidence>
<evidence type="ECO:0000256" key="1">
    <source>
        <dbReference type="ARBA" id="ARBA00004370"/>
    </source>
</evidence>
<dbReference type="InterPro" id="IPR051809">
    <property type="entry name" value="Plant_receptor-like_S/T_kinase"/>
</dbReference>
<keyword evidence="6 7" id="KW-0472">Membrane</keyword>
<keyword evidence="5 7" id="KW-1133">Transmembrane helix</keyword>
<dbReference type="Gene3D" id="1.10.510.10">
    <property type="entry name" value="Transferase(Phosphotransferase) domain 1"/>
    <property type="match status" value="1"/>
</dbReference>
<evidence type="ECO:0000256" key="3">
    <source>
        <dbReference type="ARBA" id="ARBA00022692"/>
    </source>
</evidence>
<organism evidence="9 10">
    <name type="scientific">Stephania yunnanensis</name>
    <dbReference type="NCBI Taxonomy" id="152371"/>
    <lineage>
        <taxon>Eukaryota</taxon>
        <taxon>Viridiplantae</taxon>
        <taxon>Streptophyta</taxon>
        <taxon>Embryophyta</taxon>
        <taxon>Tracheophyta</taxon>
        <taxon>Spermatophyta</taxon>
        <taxon>Magnoliopsida</taxon>
        <taxon>Ranunculales</taxon>
        <taxon>Menispermaceae</taxon>
        <taxon>Menispermoideae</taxon>
        <taxon>Cissampelideae</taxon>
        <taxon>Stephania</taxon>
    </lineage>
</organism>
<gene>
    <name evidence="9" type="ORF">Syun_016745</name>
</gene>
<dbReference type="AlphaFoldDB" id="A0AAP0J5S3"/>
<dbReference type="GO" id="GO:0016020">
    <property type="term" value="C:membrane"/>
    <property type="evidence" value="ECO:0007669"/>
    <property type="project" value="UniProtKB-SubCell"/>
</dbReference>
<evidence type="ECO:0000313" key="9">
    <source>
        <dbReference type="EMBL" id="KAK9127948.1"/>
    </source>
</evidence>
<evidence type="ECO:0000256" key="2">
    <source>
        <dbReference type="ARBA" id="ARBA00022614"/>
    </source>
</evidence>
<dbReference type="InterPro" id="IPR001245">
    <property type="entry name" value="Ser-Thr/Tyr_kinase_cat_dom"/>
</dbReference>
<proteinExistence type="predicted"/>